<dbReference type="SUPFAM" id="SSF142338">
    <property type="entry name" value="CofD-like"/>
    <property type="match status" value="1"/>
</dbReference>
<dbReference type="Gene3D" id="3.40.50.10680">
    <property type="entry name" value="CofD-like domains"/>
    <property type="match status" value="1"/>
</dbReference>
<dbReference type="InterPro" id="IPR038136">
    <property type="entry name" value="CofD-like_dom_sf"/>
</dbReference>
<name>A0A4T2BVE8_9MICO</name>
<dbReference type="RefSeq" id="WP_136642426.1">
    <property type="nucleotide sequence ID" value="NZ_QYRT01000021.1"/>
</dbReference>
<reference evidence="3 4" key="1">
    <citation type="journal article" date="2019" name="Microorganisms">
        <title>Systematic Affiliation and Genome Analysis of Subtercola vilae DB165(T) with Particular Emphasis on Cold Adaptation of an Isolate from a High-Altitude Cold Volcano Lake.</title>
        <authorList>
            <person name="Villalobos A.S."/>
            <person name="Wiese J."/>
            <person name="Imhoff J.F."/>
            <person name="Dorador C."/>
            <person name="Keller A."/>
            <person name="Hentschel U."/>
        </authorList>
    </citation>
    <scope>NUCLEOTIDE SEQUENCE [LARGE SCALE GENOMIC DNA]</scope>
    <source>
        <strain evidence="3 4">DB165</strain>
    </source>
</reference>
<dbReference type="HAMAP" id="MF_01257">
    <property type="entry name" value="CofD"/>
    <property type="match status" value="1"/>
</dbReference>
<dbReference type="GO" id="GO:0043743">
    <property type="term" value="F:LPPG:FO 2-phospho-L-lactate transferase activity"/>
    <property type="evidence" value="ECO:0007669"/>
    <property type="project" value="UniProtKB-EC"/>
</dbReference>
<dbReference type="AlphaFoldDB" id="A0A4T2BVE8"/>
<proteinExistence type="inferred from homology"/>
<keyword evidence="2" id="KW-0460">Magnesium</keyword>
<dbReference type="InterPro" id="IPR002882">
    <property type="entry name" value="CofD"/>
</dbReference>
<dbReference type="Proteomes" id="UP000306192">
    <property type="component" value="Unassembled WGS sequence"/>
</dbReference>
<organism evidence="3 4">
    <name type="scientific">Subtercola vilae</name>
    <dbReference type="NCBI Taxonomy" id="2056433"/>
    <lineage>
        <taxon>Bacteria</taxon>
        <taxon>Bacillati</taxon>
        <taxon>Actinomycetota</taxon>
        <taxon>Actinomycetes</taxon>
        <taxon>Micrococcales</taxon>
        <taxon>Microbacteriaceae</taxon>
        <taxon>Subtercola</taxon>
    </lineage>
</organism>
<gene>
    <name evidence="3" type="ORF">D4765_11415</name>
</gene>
<comment type="caution">
    <text evidence="3">The sequence shown here is derived from an EMBL/GenBank/DDBJ whole genome shotgun (WGS) entry which is preliminary data.</text>
</comment>
<dbReference type="NCBIfam" id="TIGR01819">
    <property type="entry name" value="F420_cofD"/>
    <property type="match status" value="1"/>
</dbReference>
<dbReference type="EMBL" id="QYRT01000021">
    <property type="protein sequence ID" value="TIH35139.1"/>
    <property type="molecule type" value="Genomic_DNA"/>
</dbReference>
<dbReference type="EC" id="2.7.8.28" evidence="3"/>
<dbReference type="OrthoDB" id="7466225at2"/>
<keyword evidence="1 3" id="KW-0808">Transferase</keyword>
<dbReference type="GO" id="GO:0000287">
    <property type="term" value="F:magnesium ion binding"/>
    <property type="evidence" value="ECO:0007669"/>
    <property type="project" value="InterPro"/>
</dbReference>
<keyword evidence="4" id="KW-1185">Reference proteome</keyword>
<dbReference type="Pfam" id="PF01933">
    <property type="entry name" value="CofD"/>
    <property type="match status" value="1"/>
</dbReference>
<evidence type="ECO:0000256" key="1">
    <source>
        <dbReference type="ARBA" id="ARBA00022679"/>
    </source>
</evidence>
<dbReference type="Gene3D" id="1.10.8.240">
    <property type="entry name" value="CofD-like domain"/>
    <property type="match status" value="1"/>
</dbReference>
<dbReference type="PANTHER" id="PTHR43007">
    <property type="entry name" value="2-PHOSPHO-L-LACTATE TRANSFERASE"/>
    <property type="match status" value="1"/>
</dbReference>
<sequence length="345" mass="35484">MKITVLAGGVGGAKFLRGLREHLRATLPDGQGGTTAEITAIVNTGDDLWLTGLRVCPDLDSIMYTLGGANDEERGWGRHGESERVSTELTEYGVGWPWFTLGDLDLGTHITRSHLLREGRTLSEATAHVAARWNLGITLLPMSDQPVETHVVVAGEGAGDGGAAGGAGAGAERSMHFEEWWVRYRAGLPAVRFEQRGLEESVAAPGVVEAILGGDVVLVAPSNPVVSIGTILTVPGIRSALENTAAPIVGVSPIISGAAVRGMAHACLSAIGVATAADAVGLHYGARASGGLLDAWLVDESDSGLLPGLAEAGLRVVAVPLWMNSVEHAAALAGAALAEAALLRA</sequence>
<evidence type="ECO:0000313" key="3">
    <source>
        <dbReference type="EMBL" id="TIH35139.1"/>
    </source>
</evidence>
<dbReference type="PANTHER" id="PTHR43007:SF1">
    <property type="entry name" value="2-PHOSPHO-L-LACTATE TRANSFERASE"/>
    <property type="match status" value="1"/>
</dbReference>
<dbReference type="InterPro" id="IPR010115">
    <property type="entry name" value="FbiA/CofD"/>
</dbReference>
<protein>
    <submittedName>
        <fullName evidence="3">2-phospho-L-lactate transferase</fullName>
        <ecNumber evidence="3">2.7.8.28</ecNumber>
    </submittedName>
</protein>
<evidence type="ECO:0000313" key="4">
    <source>
        <dbReference type="Proteomes" id="UP000306192"/>
    </source>
</evidence>
<accession>A0A4T2BVE8</accession>
<evidence type="ECO:0000256" key="2">
    <source>
        <dbReference type="ARBA" id="ARBA00022842"/>
    </source>
</evidence>